<proteinExistence type="predicted"/>
<dbReference type="AlphaFoldDB" id="A0A140L7K9"/>
<dbReference type="Pfam" id="PF01261">
    <property type="entry name" value="AP_endonuc_2"/>
    <property type="match status" value="1"/>
</dbReference>
<dbReference type="RefSeq" id="WP_066353673.1">
    <property type="nucleotide sequence ID" value="NZ_LOED01000019.1"/>
</dbReference>
<dbReference type="EMBL" id="LOED01000019">
    <property type="protein sequence ID" value="KXG76534.1"/>
    <property type="molecule type" value="Genomic_DNA"/>
</dbReference>
<dbReference type="Proteomes" id="UP000070427">
    <property type="component" value="Unassembled WGS sequence"/>
</dbReference>
<dbReference type="InParanoid" id="A0A140L7K9"/>
<evidence type="ECO:0000256" key="1">
    <source>
        <dbReference type="ARBA" id="ARBA00023235"/>
    </source>
</evidence>
<dbReference type="STRING" id="520764.AN618_15650"/>
<dbReference type="InterPro" id="IPR036237">
    <property type="entry name" value="Xyl_isomerase-like_sf"/>
</dbReference>
<dbReference type="InterPro" id="IPR050417">
    <property type="entry name" value="Sugar_Epim/Isomerase"/>
</dbReference>
<sequence length="267" mass="31019">MKMKLSCFGKIKDIDDIARAGYDCAELQIREIMELSEDEYKEALKKVRDSGITCEVFDNPIPLTVSITSPDFDMNYWTEYLKKGAYRTAEMGARYYVFGNGKSRSLPTEGDVKGAYEKLMTFLNILCDITAEYNITVLLEPLANSITNFINTIPEAVEFIEKFGRYNLKTMCDFRYLPAMNRDVEDIANYEKYIKHIHVDNPLSNFPERFVPSLDDGYDYTPLINVLKKICYKEIISIEASVFKDFKEDIKRGIEFFKHFGIEPYRN</sequence>
<feature type="domain" description="Xylose isomerase-like TIM barrel" evidence="2">
    <location>
        <begin position="15"/>
        <end position="258"/>
    </location>
</feature>
<dbReference type="SUPFAM" id="SSF51658">
    <property type="entry name" value="Xylose isomerase-like"/>
    <property type="match status" value="1"/>
</dbReference>
<keyword evidence="4" id="KW-1185">Reference proteome</keyword>
<organism evidence="3 4">
    <name type="scientific">Fervidicola ferrireducens</name>
    <dbReference type="NCBI Taxonomy" id="520764"/>
    <lineage>
        <taxon>Bacteria</taxon>
        <taxon>Bacillati</taxon>
        <taxon>Bacillota</taxon>
        <taxon>Clostridia</taxon>
        <taxon>Thermosediminibacterales</taxon>
        <taxon>Thermosediminibacteraceae</taxon>
        <taxon>Fervidicola</taxon>
    </lineage>
</organism>
<evidence type="ECO:0000313" key="3">
    <source>
        <dbReference type="EMBL" id="KXG76534.1"/>
    </source>
</evidence>
<comment type="caution">
    <text evidence="3">The sequence shown here is derived from an EMBL/GenBank/DDBJ whole genome shotgun (WGS) entry which is preliminary data.</text>
</comment>
<reference evidence="3 4" key="1">
    <citation type="submission" date="2015-12" db="EMBL/GenBank/DDBJ databases">
        <title>Draft genome sequnece of Fervidicola ferrireducens strain Y170.</title>
        <authorList>
            <person name="Patel B.K."/>
        </authorList>
    </citation>
    <scope>NUCLEOTIDE SEQUENCE [LARGE SCALE GENOMIC DNA]</scope>
    <source>
        <strain evidence="3 4">Y170</strain>
    </source>
</reference>
<dbReference type="PANTHER" id="PTHR43489:SF7">
    <property type="entry name" value="3-DEHYDRO-D-GULOSIDE 4-EPIMERASE-RELATED"/>
    <property type="match status" value="1"/>
</dbReference>
<gene>
    <name evidence="3" type="ORF">AN618_15650</name>
</gene>
<dbReference type="PANTHER" id="PTHR43489">
    <property type="entry name" value="ISOMERASE"/>
    <property type="match status" value="1"/>
</dbReference>
<dbReference type="OrthoDB" id="3185623at2"/>
<name>A0A140L7K9_9FIRM</name>
<evidence type="ECO:0000313" key="4">
    <source>
        <dbReference type="Proteomes" id="UP000070427"/>
    </source>
</evidence>
<dbReference type="FunCoup" id="A0A140L7K9">
    <property type="interactions" value="12"/>
</dbReference>
<accession>A0A140L7K9</accession>
<dbReference type="InterPro" id="IPR013022">
    <property type="entry name" value="Xyl_isomerase-like_TIM-brl"/>
</dbReference>
<evidence type="ECO:0000259" key="2">
    <source>
        <dbReference type="Pfam" id="PF01261"/>
    </source>
</evidence>
<protein>
    <recommendedName>
        <fullName evidence="2">Xylose isomerase-like TIM barrel domain-containing protein</fullName>
    </recommendedName>
</protein>
<dbReference type="Gene3D" id="3.20.20.150">
    <property type="entry name" value="Divalent-metal-dependent TIM barrel enzymes"/>
    <property type="match status" value="1"/>
</dbReference>
<dbReference type="GO" id="GO:0016853">
    <property type="term" value="F:isomerase activity"/>
    <property type="evidence" value="ECO:0007669"/>
    <property type="project" value="UniProtKB-KW"/>
</dbReference>
<keyword evidence="1" id="KW-0413">Isomerase</keyword>